<dbReference type="STRING" id="1157962.A0A250XHY6"/>
<dbReference type="GO" id="GO:0005739">
    <property type="term" value="C:mitochondrion"/>
    <property type="evidence" value="ECO:0007669"/>
    <property type="project" value="TreeGrafter"/>
</dbReference>
<organism evidence="4 5">
    <name type="scientific">Chlamydomonas eustigma</name>
    <dbReference type="NCBI Taxonomy" id="1157962"/>
    <lineage>
        <taxon>Eukaryota</taxon>
        <taxon>Viridiplantae</taxon>
        <taxon>Chlorophyta</taxon>
        <taxon>core chlorophytes</taxon>
        <taxon>Chlorophyceae</taxon>
        <taxon>CS clade</taxon>
        <taxon>Chlamydomonadales</taxon>
        <taxon>Chlamydomonadaceae</taxon>
        <taxon>Chlamydomonas</taxon>
    </lineage>
</organism>
<dbReference type="GO" id="GO:0006307">
    <property type="term" value="P:DNA alkylation repair"/>
    <property type="evidence" value="ECO:0007669"/>
    <property type="project" value="InterPro"/>
</dbReference>
<evidence type="ECO:0000259" key="3">
    <source>
        <dbReference type="PROSITE" id="PS51471"/>
    </source>
</evidence>
<dbReference type="GO" id="GO:0005654">
    <property type="term" value="C:nucleoplasm"/>
    <property type="evidence" value="ECO:0007669"/>
    <property type="project" value="TreeGrafter"/>
</dbReference>
<reference evidence="4 5" key="1">
    <citation type="submission" date="2017-08" db="EMBL/GenBank/DDBJ databases">
        <title>Acidophilic green algal genome provides insights into adaptation to an acidic environment.</title>
        <authorList>
            <person name="Hirooka S."/>
            <person name="Hirose Y."/>
            <person name="Kanesaki Y."/>
            <person name="Higuchi S."/>
            <person name="Fujiwara T."/>
            <person name="Onuma R."/>
            <person name="Era A."/>
            <person name="Ohbayashi R."/>
            <person name="Uzuka A."/>
            <person name="Nozaki H."/>
            <person name="Yoshikawa H."/>
            <person name="Miyagishima S.Y."/>
        </authorList>
    </citation>
    <scope>NUCLEOTIDE SEQUENCE [LARGE SCALE GENOMIC DNA]</scope>
    <source>
        <strain evidence="4 5">NIES-2499</strain>
    </source>
</reference>
<dbReference type="InterPro" id="IPR027450">
    <property type="entry name" value="AlkB-like"/>
</dbReference>
<dbReference type="OrthoDB" id="545910at2759"/>
<feature type="region of interest" description="Disordered" evidence="2">
    <location>
        <begin position="1"/>
        <end position="25"/>
    </location>
</feature>
<dbReference type="Gene3D" id="2.60.120.590">
    <property type="entry name" value="Alpha-ketoglutarate-dependent dioxygenase AlkB-like"/>
    <property type="match status" value="1"/>
</dbReference>
<dbReference type="InterPro" id="IPR037151">
    <property type="entry name" value="AlkB-like_sf"/>
</dbReference>
<protein>
    <recommendedName>
        <fullName evidence="3">Fe2OG dioxygenase domain-containing protein</fullName>
    </recommendedName>
</protein>
<proteinExistence type="inferred from homology"/>
<feature type="domain" description="Fe2OG dioxygenase" evidence="3">
    <location>
        <begin position="137"/>
        <end position="239"/>
    </location>
</feature>
<dbReference type="EMBL" id="BEGY01000082">
    <property type="protein sequence ID" value="GAX82529.1"/>
    <property type="molecule type" value="Genomic_DNA"/>
</dbReference>
<sequence>MLTSKKRPRDDSTHTEKIKETDCSTSDPILTHDPWIDLHQGSFVGYWRNALGAETHHLLLERLLTQVAWQQRDVNIMGKRIPQPRFVAYFALNPETQGTYEYTGLALAPSHMSDIPGLLELKELAQNFAGLTSEEEQFNSCLVNLYRSGADHVGWHTDNEKLYDANPTIASLSLGTRRSFILRNKTDHATKYKFLLGDGDLLVMKGTVQQYWQHCIVKMTGKKAAEIGPRINLTFRRVKNPGAAGEVHNNSKQLS</sequence>
<dbReference type="InterPro" id="IPR032854">
    <property type="entry name" value="ALKBH3"/>
</dbReference>
<accession>A0A250XHY6</accession>
<dbReference type="Pfam" id="PF13532">
    <property type="entry name" value="2OG-FeII_Oxy_2"/>
    <property type="match status" value="1"/>
</dbReference>
<dbReference type="Proteomes" id="UP000232323">
    <property type="component" value="Unassembled WGS sequence"/>
</dbReference>
<dbReference type="PANTHER" id="PTHR31212:SF4">
    <property type="entry name" value="ALPHA-KETOGLUTARATE-DEPENDENT DIOXYGENASE ALKB HOMOLOG 3"/>
    <property type="match status" value="1"/>
</dbReference>
<keyword evidence="5" id="KW-1185">Reference proteome</keyword>
<gene>
    <name evidence="4" type="ORF">CEUSTIGMA_g9956.t1</name>
</gene>
<dbReference type="SUPFAM" id="SSF51197">
    <property type="entry name" value="Clavaminate synthase-like"/>
    <property type="match status" value="1"/>
</dbReference>
<dbReference type="AlphaFoldDB" id="A0A250XHY6"/>
<evidence type="ECO:0000256" key="1">
    <source>
        <dbReference type="ARBA" id="ARBA00007879"/>
    </source>
</evidence>
<evidence type="ECO:0000313" key="5">
    <source>
        <dbReference type="Proteomes" id="UP000232323"/>
    </source>
</evidence>
<dbReference type="PROSITE" id="PS51471">
    <property type="entry name" value="FE2OG_OXY"/>
    <property type="match status" value="1"/>
</dbReference>
<dbReference type="GO" id="GO:0051213">
    <property type="term" value="F:dioxygenase activity"/>
    <property type="evidence" value="ECO:0007669"/>
    <property type="project" value="InterPro"/>
</dbReference>
<dbReference type="PANTHER" id="PTHR31212">
    <property type="entry name" value="ALPHA-KETOGLUTARATE-DEPENDENT DIOXYGENASE ALKB HOMOLOG 3"/>
    <property type="match status" value="1"/>
</dbReference>
<evidence type="ECO:0000256" key="2">
    <source>
        <dbReference type="SAM" id="MobiDB-lite"/>
    </source>
</evidence>
<name>A0A250XHY6_9CHLO</name>
<comment type="similarity">
    <text evidence="1">Belongs to the alkB family.</text>
</comment>
<comment type="caution">
    <text evidence="4">The sequence shown here is derived from an EMBL/GenBank/DDBJ whole genome shotgun (WGS) entry which is preliminary data.</text>
</comment>
<dbReference type="InterPro" id="IPR005123">
    <property type="entry name" value="Oxoglu/Fe-dep_dioxygenase_dom"/>
</dbReference>
<feature type="compositionally biased region" description="Basic and acidic residues" evidence="2">
    <location>
        <begin position="8"/>
        <end position="22"/>
    </location>
</feature>
<evidence type="ECO:0000313" key="4">
    <source>
        <dbReference type="EMBL" id="GAX82529.1"/>
    </source>
</evidence>